<feature type="compositionally biased region" description="Basic residues" evidence="7">
    <location>
        <begin position="41"/>
        <end position="54"/>
    </location>
</feature>
<dbReference type="InterPro" id="IPR002745">
    <property type="entry name" value="Ptrans_KptA/Tpt1"/>
</dbReference>
<gene>
    <name evidence="9" type="ORF">A4X03_0g4712</name>
    <name evidence="8" type="ORF">JKIAZH3_G9452</name>
</gene>
<feature type="compositionally biased region" description="Low complexity" evidence="7">
    <location>
        <begin position="213"/>
        <end position="230"/>
    </location>
</feature>
<evidence type="ECO:0000256" key="3">
    <source>
        <dbReference type="ARBA" id="ARBA00012007"/>
    </source>
</evidence>
<dbReference type="Pfam" id="PF01885">
    <property type="entry name" value="PTS_2-RNA"/>
    <property type="match status" value="2"/>
</dbReference>
<proteinExistence type="inferred from homology"/>
<dbReference type="PANTHER" id="PTHR12684:SF2">
    <property type="entry name" value="TRNA 2'-PHOSPHOTRANSFERASE 1"/>
    <property type="match status" value="1"/>
</dbReference>
<dbReference type="PANTHER" id="PTHR12684">
    <property type="entry name" value="PUTATIVE PHOSPHOTRANSFERASE"/>
    <property type="match status" value="1"/>
</dbReference>
<evidence type="ECO:0000313" key="9">
    <source>
        <dbReference type="EMBL" id="KAE8257301.1"/>
    </source>
</evidence>
<feature type="region of interest" description="Disordered" evidence="7">
    <location>
        <begin position="1"/>
        <end position="72"/>
    </location>
</feature>
<sequence length="443" mass="46922">MTSGQADLSQKMANVQVSEAAATREDQPPQAPGRGGGGRGRGGRGRGGRGRGRGGRNTTSDSSSPAAEADTSLSKTLSYLLRHGAQAESLPISPSGWVSVLAVLGRPKVGKLRFPASAAAAEGEGEEGKERVGAEVQDVRRVVRESSKKRFQLGWGVLGEGKGDEVRELEVEDDGEREREGKVLFIRAVQGHSIKEVSSELLLPITPSNLSLLHPSHPLPRPSSSSTTTDPTPPPATDDGSKNFDPSTLTVVHGTTYPAWERILASGGLNRMGRNHIHLARGLPASFLQPSSSQPQAEPETESTPTPTPAIISGLRPTSSVILWIDVPRALEEGHPPFYLSENGVVLTPGCALPSSSSGTEPSPADAEGKQSSQQQKRRGRGQAEIAADGWLSLRYVTRVEGRRRKGESTGPEGGDGAGSSAAPGTQEWETIWERSRDWKESA</sequence>
<evidence type="ECO:0000313" key="11">
    <source>
        <dbReference type="Proteomes" id="UP000836402"/>
    </source>
</evidence>
<dbReference type="SUPFAM" id="SSF56399">
    <property type="entry name" value="ADP-ribosylation"/>
    <property type="match status" value="2"/>
</dbReference>
<dbReference type="Gene3D" id="3.20.170.30">
    <property type="match status" value="1"/>
</dbReference>
<comment type="catalytic activity">
    <reaction evidence="6">
        <text>2'-phospho-[ligated tRNA] + NAD(+) = mature tRNA + ADP-alpha-D-ribose 1'',2''-cyclic phosphate + nicotinamide</text>
        <dbReference type="Rhea" id="RHEA:23324"/>
        <dbReference type="Rhea" id="RHEA-COMP:11106"/>
        <dbReference type="Rhea" id="RHEA-COMP:11107"/>
        <dbReference type="ChEBI" id="CHEBI:17154"/>
        <dbReference type="ChEBI" id="CHEBI:57540"/>
        <dbReference type="ChEBI" id="CHEBI:76596"/>
        <dbReference type="ChEBI" id="CHEBI:82883"/>
        <dbReference type="ChEBI" id="CHEBI:85027"/>
        <dbReference type="EC" id="2.7.1.160"/>
    </reaction>
</comment>
<keyword evidence="11" id="KW-1185">Reference proteome</keyword>
<reference evidence="8" key="3">
    <citation type="submission" date="2020-10" db="EMBL/GenBank/DDBJ databases">
        <authorList>
            <person name="Sedaghatjoo S."/>
        </authorList>
    </citation>
    <scope>NUCLEOTIDE SEQUENCE</scope>
    <source>
        <strain evidence="8">AZH3</strain>
    </source>
</reference>
<organism evidence="9 10">
    <name type="scientific">Tilletia caries</name>
    <name type="common">wheat bunt fungus</name>
    <dbReference type="NCBI Taxonomy" id="13290"/>
    <lineage>
        <taxon>Eukaryota</taxon>
        <taxon>Fungi</taxon>
        <taxon>Dikarya</taxon>
        <taxon>Basidiomycota</taxon>
        <taxon>Ustilaginomycotina</taxon>
        <taxon>Exobasidiomycetes</taxon>
        <taxon>Tilletiales</taxon>
        <taxon>Tilletiaceae</taxon>
        <taxon>Tilletia</taxon>
    </lineage>
</organism>
<feature type="region of interest" description="Disordered" evidence="7">
    <location>
        <begin position="213"/>
        <end position="248"/>
    </location>
</feature>
<comment type="caution">
    <text evidence="9">The sequence shown here is derived from an EMBL/GenBank/DDBJ whole genome shotgun (WGS) entry which is preliminary data.</text>
</comment>
<evidence type="ECO:0000256" key="5">
    <source>
        <dbReference type="ARBA" id="ARBA00023027"/>
    </source>
</evidence>
<evidence type="ECO:0000256" key="1">
    <source>
        <dbReference type="ARBA" id="ARBA00003343"/>
    </source>
</evidence>
<feature type="region of interest" description="Disordered" evidence="7">
    <location>
        <begin position="399"/>
        <end position="443"/>
    </location>
</feature>
<reference evidence="9" key="1">
    <citation type="submission" date="2016-04" db="EMBL/GenBank/DDBJ databases">
        <authorList>
            <person name="Nguyen H.D."/>
            <person name="Kesanakurti P."/>
            <person name="Cullis J."/>
            <person name="Levesque C.A."/>
            <person name="Hambleton S."/>
        </authorList>
    </citation>
    <scope>NUCLEOTIDE SEQUENCE</scope>
    <source>
        <strain evidence="9">DAOMC 238032</strain>
    </source>
</reference>
<feature type="compositionally biased region" description="Polar residues" evidence="7">
    <location>
        <begin position="1"/>
        <end position="17"/>
    </location>
</feature>
<dbReference type="EC" id="2.7.1.160" evidence="3"/>
<dbReference type="InterPro" id="IPR042080">
    <property type="entry name" value="RNA_2'-PTrans_N"/>
</dbReference>
<feature type="region of interest" description="Disordered" evidence="7">
    <location>
        <begin position="351"/>
        <end position="386"/>
    </location>
</feature>
<comment type="similarity">
    <text evidence="2">Belongs to the KptA/TPT1 family.</text>
</comment>
<dbReference type="EMBL" id="CAJHJG010004918">
    <property type="protein sequence ID" value="CAD6945962.1"/>
    <property type="molecule type" value="Genomic_DNA"/>
</dbReference>
<dbReference type="Proteomes" id="UP000077671">
    <property type="component" value="Unassembled WGS sequence"/>
</dbReference>
<feature type="compositionally biased region" description="Polar residues" evidence="7">
    <location>
        <begin position="57"/>
        <end position="72"/>
    </location>
</feature>
<evidence type="ECO:0000256" key="4">
    <source>
        <dbReference type="ARBA" id="ARBA00022679"/>
    </source>
</evidence>
<keyword evidence="4" id="KW-0808">Transferase</keyword>
<comment type="function">
    <text evidence="1">Catalyzes the last step of tRNA splicing, the transfer of the splice junction 2'-phosphate from ligated tRNA to NAD to produce ADP-ribose 1''-2'' cyclic phosphate.</text>
</comment>
<evidence type="ECO:0000313" key="8">
    <source>
        <dbReference type="EMBL" id="CAD6945962.1"/>
    </source>
</evidence>
<dbReference type="GO" id="GO:0000215">
    <property type="term" value="F:tRNA 2'-phosphotransferase activity"/>
    <property type="evidence" value="ECO:0007669"/>
    <property type="project" value="UniProtKB-EC"/>
</dbReference>
<evidence type="ECO:0000256" key="6">
    <source>
        <dbReference type="ARBA" id="ARBA00047949"/>
    </source>
</evidence>
<dbReference type="Gene3D" id="1.10.10.970">
    <property type="entry name" value="RNA 2'-phosphotransferase, Tpt1/KptA family, N-terminal domain"/>
    <property type="match status" value="1"/>
</dbReference>
<dbReference type="EMBL" id="LWDD02000667">
    <property type="protein sequence ID" value="KAE8257301.1"/>
    <property type="molecule type" value="Genomic_DNA"/>
</dbReference>
<accession>A0A177TZR8</accession>
<keyword evidence="5" id="KW-0520">NAD</keyword>
<protein>
    <recommendedName>
        <fullName evidence="3">2'-phosphotransferase</fullName>
        <ecNumber evidence="3">2.7.1.160</ecNumber>
    </recommendedName>
</protein>
<evidence type="ECO:0000313" key="10">
    <source>
        <dbReference type="Proteomes" id="UP000077671"/>
    </source>
</evidence>
<feature type="compositionally biased region" description="Basic and acidic residues" evidence="7">
    <location>
        <begin position="432"/>
        <end position="443"/>
    </location>
</feature>
<name>A0A177TZR8_9BASI</name>
<evidence type="ECO:0000256" key="7">
    <source>
        <dbReference type="SAM" id="MobiDB-lite"/>
    </source>
</evidence>
<dbReference type="Proteomes" id="UP000836402">
    <property type="component" value="Unassembled WGS sequence"/>
</dbReference>
<evidence type="ECO:0000256" key="2">
    <source>
        <dbReference type="ARBA" id="ARBA00009836"/>
    </source>
</evidence>
<feature type="region of interest" description="Disordered" evidence="7">
    <location>
        <begin position="286"/>
        <end position="313"/>
    </location>
</feature>
<feature type="compositionally biased region" description="Low complexity" evidence="7">
    <location>
        <begin position="294"/>
        <end position="313"/>
    </location>
</feature>
<dbReference type="GO" id="GO:0006388">
    <property type="term" value="P:tRNA splicing, via endonucleolytic cleavage and ligation"/>
    <property type="evidence" value="ECO:0007669"/>
    <property type="project" value="TreeGrafter"/>
</dbReference>
<dbReference type="InterPro" id="IPR042081">
    <property type="entry name" value="RNA_2'-PTrans_C"/>
</dbReference>
<reference evidence="9" key="2">
    <citation type="journal article" date="2019" name="IMA Fungus">
        <title>Genome sequencing and comparison of five Tilletia species to identify candidate genes for the detection of regulated species infecting wheat.</title>
        <authorList>
            <person name="Nguyen H.D.T."/>
            <person name="Sultana T."/>
            <person name="Kesanakurti P."/>
            <person name="Hambleton S."/>
        </authorList>
    </citation>
    <scope>NUCLEOTIDE SEQUENCE</scope>
    <source>
        <strain evidence="9">DAOMC 238032</strain>
    </source>
</reference>
<dbReference type="AlphaFoldDB" id="A0A177TZR8"/>